<protein>
    <submittedName>
        <fullName evidence="4">TPR-like protein</fullName>
    </submittedName>
</protein>
<dbReference type="InterPro" id="IPR019734">
    <property type="entry name" value="TPR_rpt"/>
</dbReference>
<keyword evidence="1" id="KW-0677">Repeat</keyword>
<evidence type="ECO:0000256" key="1">
    <source>
        <dbReference type="ARBA" id="ARBA00022737"/>
    </source>
</evidence>
<feature type="repeat" description="TPR" evidence="3">
    <location>
        <begin position="452"/>
        <end position="485"/>
    </location>
</feature>
<accession>A0A1Y2BA66</accession>
<gene>
    <name evidence="4" type="ORF">BCR33DRAFT_723771</name>
</gene>
<evidence type="ECO:0000313" key="4">
    <source>
        <dbReference type="EMBL" id="ORY31738.1"/>
    </source>
</evidence>
<dbReference type="PANTHER" id="PTHR15704:SF7">
    <property type="entry name" value="SUPERKILLER COMPLEX PROTEIN 3"/>
    <property type="match status" value="1"/>
</dbReference>
<evidence type="ECO:0000256" key="2">
    <source>
        <dbReference type="ARBA" id="ARBA00022803"/>
    </source>
</evidence>
<reference evidence="4 5" key="1">
    <citation type="submission" date="2016-07" db="EMBL/GenBank/DDBJ databases">
        <title>Pervasive Adenine N6-methylation of Active Genes in Fungi.</title>
        <authorList>
            <consortium name="DOE Joint Genome Institute"/>
            <person name="Mondo S.J."/>
            <person name="Dannebaum R.O."/>
            <person name="Kuo R.C."/>
            <person name="Labutti K."/>
            <person name="Haridas S."/>
            <person name="Kuo A."/>
            <person name="Salamov A."/>
            <person name="Ahrendt S.R."/>
            <person name="Lipzen A."/>
            <person name="Sullivan W."/>
            <person name="Andreopoulos W.B."/>
            <person name="Clum A."/>
            <person name="Lindquist E."/>
            <person name="Daum C."/>
            <person name="Ramamoorthy G.K."/>
            <person name="Gryganskyi A."/>
            <person name="Culley D."/>
            <person name="Magnuson J.K."/>
            <person name="James T.Y."/>
            <person name="O'Malley M.A."/>
            <person name="Stajich J.E."/>
            <person name="Spatafora J.W."/>
            <person name="Visel A."/>
            <person name="Grigoriev I.V."/>
        </authorList>
    </citation>
    <scope>NUCLEOTIDE SEQUENCE [LARGE SCALE GENOMIC DNA]</scope>
    <source>
        <strain evidence="4 5">JEL800</strain>
    </source>
</reference>
<dbReference type="Pfam" id="PF13181">
    <property type="entry name" value="TPR_8"/>
    <property type="match status" value="1"/>
</dbReference>
<dbReference type="Gene3D" id="1.25.40.10">
    <property type="entry name" value="Tetratricopeptide repeat domain"/>
    <property type="match status" value="6"/>
</dbReference>
<sequence>MDDKAAKASLKTAKESIASDPKTAKSLCLSVLTSTNVSSVLRFNALLLVALAHQNLGEAKEAEAKYRLAAAENPVSPMPWNGLVALFEKTNDDDALADALKSLRAVLSQASSIDAKKYAQVSFKLLALLDTQEDWIESMNVLESLLDAVIDPLSTNYSPELNTEIASHISSSGESSTPQIYLLSRLITVQETHDKETMDREVELRRRRLGAADLATTRRIVESEVVQKSKLHDYYPQLIDLISETDAELVRQLKVKLLTFLSKKIKHIADGDKKANVVAQMQTLSEDVISVENDSSEKDSVVGFEFLIGTSDCLFDDYSLELLTQASTAFPYSPIGLAASGYIKAKSPEYTIDEALDDLNESYENDPQSLFTVHSLAKLSFLSRDFDSCIVYSKKASSLLAQVRTEYGIELNLVELSIDSTLAKAYVSIGPKFHQDAVTLYRKLIDRDANNLDALYGLATAYGVVDKHQEALGYLHQVLEHDPENLDAISDIGWTLFQSGGSLDEALEWTVRALDMIDCAKTRFRLGKVQWALERKDEAYTNFLAAVKMDSTIPGAFTAIGNFCLEVDGNRGRAKKCFEKGLEVDPKDEEAVVGLVKLMLEDGDVESAKNVLIEFSGLSSRSAVVWRYLGFIALQSNDFVDSITYFQTSLRLDTKSAASWEGLGESYAEEGKYMAALKAFKRAFELDPTRLFSVYQSGHIKMKLGLQKDAITDFRLVEAAINDGTATGFAIPCWKSMAECYLTSARDEFAGGAYGVCVDNLNSAVNYCLKVVQSGNGNGYQSIFKILGDACMAFYVYRSSHTSRLLDLGAVQQGLQLLGCDVSSEHGMVLALELSIASYKVAIHICGQLDDFASLNSAYLHDLAMSYHYLHEFNLEKETSTDEKYLKLCLASMWKALQADPNNEHLWNSLGVFALRVNSKTAQHAFIKAAEFNEKISDPWTNLGYFYYFNGDLDLAKQSFSRAQLIDPENCLSWYGQALINTVTNTSESLDLFDHANDLAQGQNLEVCYSYALSEYQRFVSGNLDQSVLTAPVFSMLKFCEICVNDASGFILLGLLREQQGVWEEAVKAFGRSVEILRESGIGLGEALKNYARSLCSAGLYGDSIAVYDEVFAAEDASDDVLARVEFGVALFFEGRLEDSLTCFQDGLNILAAAKDADVLVQNKVGLLLSQVLYALGTDVHVGLARDQLMECVQRPGGFPRALISLLALGIVSGNSDLAQGAAAELIKVKPDDLVGSEEDRNVILSRYFLLQGASKLSRGFLAKNIHQTPWKARNWLLLAENISRHAPAIQDPLITIAKSASVLQHSHTQLAPISGHENASIHQSLGHALLTRYTANKKQSARSCFHSAVRANPSNARMWLSLGLHLRSTSSGDDLSTPETTDEVFKATENICQTIVSLADVTPYEVSWANLLLADANIVRGLAFMALGHEDTARQILQGALEVTESARLDSECPDRRVMAMGYAVGARALYAMGDEATAFGAYRNAVMCVPEFVQLWEELAEAYTNSGRFQQAISSLIAALSSITTDVEKAIVLARLSKVYLMVEDGEESSAAVSQLKALEATVTQSPNNRLLSCVSMLQFGNAGALSRAKKTVAAVLGEENECGWALWVSEKFNLL</sequence>
<proteinExistence type="predicted"/>
<evidence type="ECO:0000256" key="3">
    <source>
        <dbReference type="PROSITE-ProRule" id="PRU00339"/>
    </source>
</evidence>
<dbReference type="STRING" id="329046.A0A1Y2BA66"/>
<dbReference type="EMBL" id="MCGO01000075">
    <property type="protein sequence ID" value="ORY31738.1"/>
    <property type="molecule type" value="Genomic_DNA"/>
</dbReference>
<dbReference type="PROSITE" id="PS50005">
    <property type="entry name" value="TPR"/>
    <property type="match status" value="4"/>
</dbReference>
<dbReference type="SMART" id="SM00028">
    <property type="entry name" value="TPR"/>
    <property type="match status" value="13"/>
</dbReference>
<dbReference type="GO" id="GO:0055087">
    <property type="term" value="C:Ski complex"/>
    <property type="evidence" value="ECO:0007669"/>
    <property type="project" value="InterPro"/>
</dbReference>
<keyword evidence="2 3" id="KW-0802">TPR repeat</keyword>
<keyword evidence="5" id="KW-1185">Reference proteome</keyword>
<feature type="repeat" description="TPR" evidence="3">
    <location>
        <begin position="657"/>
        <end position="690"/>
    </location>
</feature>
<evidence type="ECO:0000313" key="5">
    <source>
        <dbReference type="Proteomes" id="UP000193642"/>
    </source>
</evidence>
<dbReference type="SUPFAM" id="SSF48452">
    <property type="entry name" value="TPR-like"/>
    <property type="match status" value="5"/>
</dbReference>
<dbReference type="Pfam" id="PF13176">
    <property type="entry name" value="TPR_7"/>
    <property type="match status" value="1"/>
</dbReference>
<dbReference type="PANTHER" id="PTHR15704">
    <property type="entry name" value="SUPERKILLER 3 PROTEIN-RELATED"/>
    <property type="match status" value="1"/>
</dbReference>
<feature type="repeat" description="TPR" evidence="3">
    <location>
        <begin position="937"/>
        <end position="970"/>
    </location>
</feature>
<feature type="repeat" description="TPR" evidence="3">
    <location>
        <begin position="623"/>
        <end position="656"/>
    </location>
</feature>
<comment type="caution">
    <text evidence="4">The sequence shown here is derived from an EMBL/GenBank/DDBJ whole genome shotgun (WGS) entry which is preliminary data.</text>
</comment>
<dbReference type="Pfam" id="PF13432">
    <property type="entry name" value="TPR_16"/>
    <property type="match status" value="2"/>
</dbReference>
<name>A0A1Y2BA66_9FUNG</name>
<dbReference type="GO" id="GO:0006401">
    <property type="term" value="P:RNA catabolic process"/>
    <property type="evidence" value="ECO:0007669"/>
    <property type="project" value="InterPro"/>
</dbReference>
<dbReference type="PROSITE" id="PS50293">
    <property type="entry name" value="TPR_REGION"/>
    <property type="match status" value="1"/>
</dbReference>
<dbReference type="InterPro" id="IPR011990">
    <property type="entry name" value="TPR-like_helical_dom_sf"/>
</dbReference>
<dbReference type="OrthoDB" id="421075at2759"/>
<dbReference type="Proteomes" id="UP000193642">
    <property type="component" value="Unassembled WGS sequence"/>
</dbReference>
<organism evidence="4 5">
    <name type="scientific">Rhizoclosmatium globosum</name>
    <dbReference type="NCBI Taxonomy" id="329046"/>
    <lineage>
        <taxon>Eukaryota</taxon>
        <taxon>Fungi</taxon>
        <taxon>Fungi incertae sedis</taxon>
        <taxon>Chytridiomycota</taxon>
        <taxon>Chytridiomycota incertae sedis</taxon>
        <taxon>Chytridiomycetes</taxon>
        <taxon>Chytridiales</taxon>
        <taxon>Chytriomycetaceae</taxon>
        <taxon>Rhizoclosmatium</taxon>
    </lineage>
</organism>
<dbReference type="InterPro" id="IPR039226">
    <property type="entry name" value="Ski3/TTC37"/>
</dbReference>